<reference evidence="2 3" key="1">
    <citation type="submission" date="2023-07" db="EMBL/GenBank/DDBJ databases">
        <title>Sorghum-associated microbial communities from plants grown in Nebraska, USA.</title>
        <authorList>
            <person name="Schachtman D."/>
        </authorList>
    </citation>
    <scope>NUCLEOTIDE SEQUENCE [LARGE SCALE GENOMIC DNA]</scope>
    <source>
        <strain evidence="2 3">2980</strain>
    </source>
</reference>
<dbReference type="RefSeq" id="WP_310017236.1">
    <property type="nucleotide sequence ID" value="NZ_JAVDUM010000002.1"/>
</dbReference>
<comment type="caution">
    <text evidence="2">The sequence shown here is derived from an EMBL/GenBank/DDBJ whole genome shotgun (WGS) entry which is preliminary data.</text>
</comment>
<evidence type="ECO:0000313" key="3">
    <source>
        <dbReference type="Proteomes" id="UP001259347"/>
    </source>
</evidence>
<accession>A0ABU1S8L7</accession>
<evidence type="ECO:0000313" key="2">
    <source>
        <dbReference type="EMBL" id="MDR6865939.1"/>
    </source>
</evidence>
<name>A0ABU1S8L7_9MICO</name>
<feature type="region of interest" description="Disordered" evidence="1">
    <location>
        <begin position="32"/>
        <end position="57"/>
    </location>
</feature>
<evidence type="ECO:0000256" key="1">
    <source>
        <dbReference type="SAM" id="MobiDB-lite"/>
    </source>
</evidence>
<dbReference type="Proteomes" id="UP001259347">
    <property type="component" value="Unassembled WGS sequence"/>
</dbReference>
<feature type="compositionally biased region" description="Low complexity" evidence="1">
    <location>
        <begin position="33"/>
        <end position="52"/>
    </location>
</feature>
<protein>
    <recommendedName>
        <fullName evidence="4">LysM domain-containing protein</fullName>
    </recommendedName>
</protein>
<sequence>MSNSDRMLHASAAGLALVGALTGCAPTTSDPDVTTAHAVTSTPSPTPTGASGLESDEDPKYLWFTTNAGRMGIPVDSDGDGPCVSNSAIAVTKAEESDPYTAALLGEMQDTGPRVGASGTTTVDAEGHLSTYTVAENDSISGINDRFCTSGIGSIEKRPGWTVQPRDVLTLRPDPTAPVTPIYER</sequence>
<proteinExistence type="predicted"/>
<keyword evidence="3" id="KW-1185">Reference proteome</keyword>
<dbReference type="PROSITE" id="PS51257">
    <property type="entry name" value="PROKAR_LIPOPROTEIN"/>
    <property type="match status" value="1"/>
</dbReference>
<evidence type="ECO:0008006" key="4">
    <source>
        <dbReference type="Google" id="ProtNLM"/>
    </source>
</evidence>
<dbReference type="EMBL" id="JAVDUM010000002">
    <property type="protein sequence ID" value="MDR6865939.1"/>
    <property type="molecule type" value="Genomic_DNA"/>
</dbReference>
<gene>
    <name evidence="2" type="ORF">J2Y69_000524</name>
</gene>
<organism evidence="2 3">
    <name type="scientific">Microbacterium resistens</name>
    <dbReference type="NCBI Taxonomy" id="156977"/>
    <lineage>
        <taxon>Bacteria</taxon>
        <taxon>Bacillati</taxon>
        <taxon>Actinomycetota</taxon>
        <taxon>Actinomycetes</taxon>
        <taxon>Micrococcales</taxon>
        <taxon>Microbacteriaceae</taxon>
        <taxon>Microbacterium</taxon>
    </lineage>
</organism>